<accession>A0A915K9S4</accession>
<keyword evidence="1" id="KW-1185">Reference proteome</keyword>
<organism evidence="1 2">
    <name type="scientific">Romanomermis culicivorax</name>
    <name type="common">Nematode worm</name>
    <dbReference type="NCBI Taxonomy" id="13658"/>
    <lineage>
        <taxon>Eukaryota</taxon>
        <taxon>Metazoa</taxon>
        <taxon>Ecdysozoa</taxon>
        <taxon>Nematoda</taxon>
        <taxon>Enoplea</taxon>
        <taxon>Dorylaimia</taxon>
        <taxon>Mermithida</taxon>
        <taxon>Mermithoidea</taxon>
        <taxon>Mermithidae</taxon>
        <taxon>Romanomermis</taxon>
    </lineage>
</organism>
<evidence type="ECO:0000313" key="1">
    <source>
        <dbReference type="Proteomes" id="UP000887565"/>
    </source>
</evidence>
<name>A0A915K9S4_ROMCU</name>
<reference evidence="2" key="1">
    <citation type="submission" date="2022-11" db="UniProtKB">
        <authorList>
            <consortium name="WormBaseParasite"/>
        </authorList>
    </citation>
    <scope>IDENTIFICATION</scope>
</reference>
<dbReference type="WBParaSite" id="nRc.2.0.1.t35442-RA">
    <property type="protein sequence ID" value="nRc.2.0.1.t35442-RA"/>
    <property type="gene ID" value="nRc.2.0.1.g35442"/>
</dbReference>
<evidence type="ECO:0000313" key="2">
    <source>
        <dbReference type="WBParaSite" id="nRc.2.0.1.t35442-RA"/>
    </source>
</evidence>
<dbReference type="AlphaFoldDB" id="A0A915K9S4"/>
<proteinExistence type="predicted"/>
<dbReference type="Proteomes" id="UP000887565">
    <property type="component" value="Unplaced"/>
</dbReference>
<sequence>MTRKLGLKFWEKKFLRHIYRIGVKATNTIIDERRTFTVDSFVLSTDSLLIDVFHLQVTLNGNRRPCAIIKRRPDWRRCTN</sequence>
<protein>
    <submittedName>
        <fullName evidence="2">Uncharacterized protein</fullName>
    </submittedName>
</protein>